<evidence type="ECO:0000313" key="2">
    <source>
        <dbReference type="EMBL" id="RUS93899.1"/>
    </source>
</evidence>
<protein>
    <submittedName>
        <fullName evidence="2">Uncharacterized protein</fullName>
    </submittedName>
</protein>
<reference evidence="2 3" key="1">
    <citation type="journal article" date="2019" name="Genome Biol. Evol.">
        <title>Day and night: Metabolic profiles and evolutionary relationships of six axenic non-marine cyanobacteria.</title>
        <authorList>
            <person name="Will S.E."/>
            <person name="Henke P."/>
            <person name="Boedeker C."/>
            <person name="Huang S."/>
            <person name="Brinkmann H."/>
            <person name="Rohde M."/>
            <person name="Jarek M."/>
            <person name="Friedl T."/>
            <person name="Seufert S."/>
            <person name="Schumacher M."/>
            <person name="Overmann J."/>
            <person name="Neumann-Schaal M."/>
            <person name="Petersen J."/>
        </authorList>
    </citation>
    <scope>NUCLEOTIDE SEQUENCE [LARGE SCALE GENOMIC DNA]</scope>
    <source>
        <strain evidence="2 3">SAG 1403-4b</strain>
    </source>
</reference>
<gene>
    <name evidence="2" type="ORF">DSM107003_41350</name>
</gene>
<keyword evidence="3" id="KW-1185">Reference proteome</keyword>
<proteinExistence type="predicted"/>
<name>A0A433UJG9_ANAVA</name>
<dbReference type="Proteomes" id="UP000276103">
    <property type="component" value="Unassembled WGS sequence"/>
</dbReference>
<keyword evidence="1" id="KW-1133">Transmembrane helix</keyword>
<organism evidence="2 3">
    <name type="scientific">Trichormus variabilis SAG 1403-4b</name>
    <dbReference type="NCBI Taxonomy" id="447716"/>
    <lineage>
        <taxon>Bacteria</taxon>
        <taxon>Bacillati</taxon>
        <taxon>Cyanobacteriota</taxon>
        <taxon>Cyanophyceae</taxon>
        <taxon>Nostocales</taxon>
        <taxon>Nostocaceae</taxon>
        <taxon>Trichormus</taxon>
    </lineage>
</organism>
<evidence type="ECO:0000256" key="1">
    <source>
        <dbReference type="SAM" id="Phobius"/>
    </source>
</evidence>
<feature type="transmembrane region" description="Helical" evidence="1">
    <location>
        <begin position="32"/>
        <end position="56"/>
    </location>
</feature>
<comment type="caution">
    <text evidence="2">The sequence shown here is derived from an EMBL/GenBank/DDBJ whole genome shotgun (WGS) entry which is preliminary data.</text>
</comment>
<dbReference type="EMBL" id="RSCM01000016">
    <property type="protein sequence ID" value="RUS93899.1"/>
    <property type="molecule type" value="Genomic_DNA"/>
</dbReference>
<keyword evidence="1" id="KW-0472">Membrane</keyword>
<dbReference type="OrthoDB" id="495130at2"/>
<evidence type="ECO:0000313" key="3">
    <source>
        <dbReference type="Proteomes" id="UP000276103"/>
    </source>
</evidence>
<sequence>MQPKIRKLYRSEEYSQLDIFYHSFTPILGINLSVFGGWTMLGFWLLTSAFISIFFLDIDNCHEVLTCNFNSALGKITLRQRNIFSQGVIELPLNEIETILIKSRSSSFTTKARFGQKIQIDNQVYWIVVVLHSGEHRRLTYYETTMFNSKQNIVDYVLFLKENT</sequence>
<accession>A0A433UJG9</accession>
<dbReference type="RefSeq" id="WP_127055956.1">
    <property type="nucleotide sequence ID" value="NZ_RSCM01000016.1"/>
</dbReference>
<dbReference type="AlphaFoldDB" id="A0A433UJG9"/>
<keyword evidence="1" id="KW-0812">Transmembrane</keyword>